<dbReference type="EMBL" id="CAJNOR010006975">
    <property type="protein sequence ID" value="CAF1608009.1"/>
    <property type="molecule type" value="Genomic_DNA"/>
</dbReference>
<comment type="caution">
    <text evidence="2">The sequence shown here is derived from an EMBL/GenBank/DDBJ whole genome shotgun (WGS) entry which is preliminary data.</text>
</comment>
<accession>A0A816BAQ4</accession>
<reference evidence="2" key="1">
    <citation type="submission" date="2021-02" db="EMBL/GenBank/DDBJ databases">
        <authorList>
            <person name="Nowell W R."/>
        </authorList>
    </citation>
    <scope>NUCLEOTIDE SEQUENCE</scope>
</reference>
<evidence type="ECO:0000256" key="1">
    <source>
        <dbReference type="SAM" id="Phobius"/>
    </source>
</evidence>
<feature type="transmembrane region" description="Helical" evidence="1">
    <location>
        <begin position="35"/>
        <end position="58"/>
    </location>
</feature>
<sequence>MSSTNGYDEVLSTAPADLDTNNNDTAQNTNDLTTYLLVVFPFYTLALLFNFLTIYSILIGKIYRQYLSNVILAVICIGALLNVDGHMYLILLRWTTSSASDQLCSSSIYLRDSGSILIYTHIFILALERILAYLKKQPRSVHNPLLQKAHLFLILMSFISMILAFTIPIYTFTHSNFSESFGLCIPNDDKAYRMYINWIYFGFGHPFVWLSCILLGIFLWRNSARSYSTLVPMNRIILIINVFSCVNLLMRTLFDDLIGVGSKRLSNDDVPPSSKIIYAMNIRDFISIFVNLLIGLVFFVFRPEIRAWLYESMKRFQGNANVTVTPQRLDIRNELDDNFPETDDGNLHFRSDT</sequence>
<keyword evidence="3" id="KW-1185">Reference proteome</keyword>
<evidence type="ECO:0000313" key="3">
    <source>
        <dbReference type="Proteomes" id="UP000663828"/>
    </source>
</evidence>
<keyword evidence="1" id="KW-1133">Transmembrane helix</keyword>
<dbReference type="SUPFAM" id="SSF81321">
    <property type="entry name" value="Family A G protein-coupled receptor-like"/>
    <property type="match status" value="1"/>
</dbReference>
<keyword evidence="1" id="KW-0812">Transmembrane</keyword>
<gene>
    <name evidence="2" type="ORF">XAT740_LOCUS48528</name>
</gene>
<evidence type="ECO:0000313" key="2">
    <source>
        <dbReference type="EMBL" id="CAF1608009.1"/>
    </source>
</evidence>
<feature type="transmembrane region" description="Helical" evidence="1">
    <location>
        <begin position="151"/>
        <end position="172"/>
    </location>
</feature>
<dbReference type="Gene3D" id="1.20.1070.10">
    <property type="entry name" value="Rhodopsin 7-helix transmembrane proteins"/>
    <property type="match status" value="1"/>
</dbReference>
<feature type="transmembrane region" description="Helical" evidence="1">
    <location>
        <begin position="232"/>
        <end position="254"/>
    </location>
</feature>
<dbReference type="Proteomes" id="UP000663828">
    <property type="component" value="Unassembled WGS sequence"/>
</dbReference>
<proteinExistence type="predicted"/>
<protein>
    <submittedName>
        <fullName evidence="2">Uncharacterized protein</fullName>
    </submittedName>
</protein>
<organism evidence="2 3">
    <name type="scientific">Adineta ricciae</name>
    <name type="common">Rotifer</name>
    <dbReference type="NCBI Taxonomy" id="249248"/>
    <lineage>
        <taxon>Eukaryota</taxon>
        <taxon>Metazoa</taxon>
        <taxon>Spiralia</taxon>
        <taxon>Gnathifera</taxon>
        <taxon>Rotifera</taxon>
        <taxon>Eurotatoria</taxon>
        <taxon>Bdelloidea</taxon>
        <taxon>Adinetida</taxon>
        <taxon>Adinetidae</taxon>
        <taxon>Adineta</taxon>
    </lineage>
</organism>
<name>A0A816BAQ4_ADIRI</name>
<keyword evidence="1" id="KW-0472">Membrane</keyword>
<feature type="transmembrane region" description="Helical" evidence="1">
    <location>
        <begin position="198"/>
        <end position="220"/>
    </location>
</feature>
<feature type="transmembrane region" description="Helical" evidence="1">
    <location>
        <begin position="285"/>
        <end position="305"/>
    </location>
</feature>
<feature type="transmembrane region" description="Helical" evidence="1">
    <location>
        <begin position="70"/>
        <end position="94"/>
    </location>
</feature>
<feature type="transmembrane region" description="Helical" evidence="1">
    <location>
        <begin position="114"/>
        <end position="131"/>
    </location>
</feature>
<dbReference type="AlphaFoldDB" id="A0A816BAQ4"/>